<sequence>MGETSARRIRAGATLATVAVAIAAAVLSWSGLTHLAVSVSVSSRIAWLFPVAVDGAMLAGSLTALQAALRGHRVVFPWLVVVFGAALSVYGNIRSVPEGGVDSAIVHGAAPLLLLASLELLFGLIRKKNFETKQVGVVGQAAVAGVQVPKAESVLKGSVDSTPKVSVPDTSATVETARPASAGKAKSADIAKPKTTDTDQEREVLKARVIELRSQESPLSYGKISEELQIPLSTVKRWARQAA</sequence>
<keyword evidence="2" id="KW-0472">Membrane</keyword>
<dbReference type="Pfam" id="PF10935">
    <property type="entry name" value="DUF2637"/>
    <property type="match status" value="1"/>
</dbReference>
<keyword evidence="2" id="KW-1133">Transmembrane helix</keyword>
<proteinExistence type="predicted"/>
<evidence type="ECO:0000256" key="2">
    <source>
        <dbReference type="SAM" id="Phobius"/>
    </source>
</evidence>
<dbReference type="InterPro" id="IPR021235">
    <property type="entry name" value="DUF2637"/>
</dbReference>
<dbReference type="Proteomes" id="UP001597391">
    <property type="component" value="Unassembled WGS sequence"/>
</dbReference>
<feature type="transmembrane region" description="Helical" evidence="2">
    <location>
        <begin position="12"/>
        <end position="32"/>
    </location>
</feature>
<dbReference type="EMBL" id="JBHUOP010000004">
    <property type="protein sequence ID" value="MFD2840994.1"/>
    <property type="molecule type" value="Genomic_DNA"/>
</dbReference>
<feature type="region of interest" description="Disordered" evidence="1">
    <location>
        <begin position="159"/>
        <end position="202"/>
    </location>
</feature>
<feature type="transmembrane region" description="Helical" evidence="2">
    <location>
        <begin position="105"/>
        <end position="125"/>
    </location>
</feature>
<feature type="transmembrane region" description="Helical" evidence="2">
    <location>
        <begin position="74"/>
        <end position="93"/>
    </location>
</feature>
<dbReference type="InterPro" id="IPR036388">
    <property type="entry name" value="WH-like_DNA-bd_sf"/>
</dbReference>
<protein>
    <submittedName>
        <fullName evidence="3">DUF2637 domain-containing protein</fullName>
    </submittedName>
</protein>
<name>A0ABW5XGY1_9MICO</name>
<evidence type="ECO:0000313" key="4">
    <source>
        <dbReference type="Proteomes" id="UP001597391"/>
    </source>
</evidence>
<evidence type="ECO:0000313" key="3">
    <source>
        <dbReference type="EMBL" id="MFD2840994.1"/>
    </source>
</evidence>
<gene>
    <name evidence="3" type="ORF">ACFSYH_10485</name>
</gene>
<feature type="compositionally biased region" description="Polar residues" evidence="1">
    <location>
        <begin position="159"/>
        <end position="174"/>
    </location>
</feature>
<keyword evidence="2" id="KW-0812">Transmembrane</keyword>
<dbReference type="Gene3D" id="1.10.10.10">
    <property type="entry name" value="Winged helix-like DNA-binding domain superfamily/Winged helix DNA-binding domain"/>
    <property type="match status" value="1"/>
</dbReference>
<feature type="transmembrane region" description="Helical" evidence="2">
    <location>
        <begin position="44"/>
        <end position="62"/>
    </location>
</feature>
<feature type="compositionally biased region" description="Basic and acidic residues" evidence="1">
    <location>
        <begin position="186"/>
        <end position="202"/>
    </location>
</feature>
<reference evidence="4" key="1">
    <citation type="journal article" date="2019" name="Int. J. Syst. Evol. Microbiol.">
        <title>The Global Catalogue of Microorganisms (GCM) 10K type strain sequencing project: providing services to taxonomists for standard genome sequencing and annotation.</title>
        <authorList>
            <consortium name="The Broad Institute Genomics Platform"/>
            <consortium name="The Broad Institute Genome Sequencing Center for Infectious Disease"/>
            <person name="Wu L."/>
            <person name="Ma J."/>
        </authorList>
    </citation>
    <scope>NUCLEOTIDE SEQUENCE [LARGE SCALE GENOMIC DNA]</scope>
    <source>
        <strain evidence="4">KCTC 33576</strain>
    </source>
</reference>
<accession>A0ABW5XGY1</accession>
<keyword evidence="4" id="KW-1185">Reference proteome</keyword>
<comment type="caution">
    <text evidence="3">The sequence shown here is derived from an EMBL/GenBank/DDBJ whole genome shotgun (WGS) entry which is preliminary data.</text>
</comment>
<organism evidence="3 4">
    <name type="scientific">Populibacterium corticicola</name>
    <dbReference type="NCBI Taxonomy" id="1812826"/>
    <lineage>
        <taxon>Bacteria</taxon>
        <taxon>Bacillati</taxon>
        <taxon>Actinomycetota</taxon>
        <taxon>Actinomycetes</taxon>
        <taxon>Micrococcales</taxon>
        <taxon>Jonesiaceae</taxon>
        <taxon>Populibacterium</taxon>
    </lineage>
</organism>
<dbReference type="RefSeq" id="WP_377466921.1">
    <property type="nucleotide sequence ID" value="NZ_JBHUOP010000004.1"/>
</dbReference>
<evidence type="ECO:0000256" key="1">
    <source>
        <dbReference type="SAM" id="MobiDB-lite"/>
    </source>
</evidence>